<dbReference type="GO" id="GO:0050185">
    <property type="term" value="F:phosphatidylinositol deacylase activity"/>
    <property type="evidence" value="ECO:0007669"/>
    <property type="project" value="TreeGrafter"/>
</dbReference>
<feature type="transmembrane region" description="Helical" evidence="1">
    <location>
        <begin position="284"/>
        <end position="307"/>
    </location>
</feature>
<dbReference type="InterPro" id="IPR039529">
    <property type="entry name" value="PGAP1/BST1"/>
</dbReference>
<feature type="transmembrane region" description="Helical" evidence="1">
    <location>
        <begin position="139"/>
        <end position="158"/>
    </location>
</feature>
<feature type="transmembrane region" description="Helical" evidence="1">
    <location>
        <begin position="327"/>
        <end position="342"/>
    </location>
</feature>
<keyword evidence="1" id="KW-0812">Transmembrane</keyword>
<keyword evidence="1" id="KW-1133">Transmembrane helix</keyword>
<evidence type="ECO:0000256" key="1">
    <source>
        <dbReference type="SAM" id="Phobius"/>
    </source>
</evidence>
<feature type="transmembrane region" description="Helical" evidence="1">
    <location>
        <begin position="377"/>
        <end position="397"/>
    </location>
</feature>
<dbReference type="PANTHER" id="PTHR15495">
    <property type="entry name" value="NEGATIVE REGULATOR OF VESICLE FORMATION-RELATED"/>
    <property type="match status" value="1"/>
</dbReference>
<dbReference type="GO" id="GO:0005783">
    <property type="term" value="C:endoplasmic reticulum"/>
    <property type="evidence" value="ECO:0007669"/>
    <property type="project" value="TreeGrafter"/>
</dbReference>
<feature type="transmembrane region" description="Helical" evidence="1">
    <location>
        <begin position="354"/>
        <end position="371"/>
    </location>
</feature>
<protein>
    <submittedName>
        <fullName evidence="2">Uncharacterized protein</fullName>
    </submittedName>
</protein>
<evidence type="ECO:0000313" key="2">
    <source>
        <dbReference type="EMBL" id="CEK72521.1"/>
    </source>
</evidence>
<dbReference type="PANTHER" id="PTHR15495:SF7">
    <property type="entry name" value="GPI INOSITOL-DEACYLASE"/>
    <property type="match status" value="1"/>
</dbReference>
<dbReference type="GO" id="GO:0006505">
    <property type="term" value="P:GPI anchor metabolic process"/>
    <property type="evidence" value="ECO:0007669"/>
    <property type="project" value="TreeGrafter"/>
</dbReference>
<dbReference type="EMBL" id="HACG01025656">
    <property type="protein sequence ID" value="CEK72521.1"/>
    <property type="molecule type" value="Transcribed_RNA"/>
</dbReference>
<dbReference type="AlphaFoldDB" id="A0A0B6ZXE9"/>
<accession>A0A0B6ZXE9</accession>
<feature type="transmembrane region" description="Helical" evidence="1">
    <location>
        <begin position="240"/>
        <end position="263"/>
    </location>
</feature>
<dbReference type="Pfam" id="PF24660">
    <property type="entry name" value="PGAP1_3rd"/>
    <property type="match status" value="1"/>
</dbReference>
<keyword evidence="1" id="KW-0472">Membrane</keyword>
<dbReference type="GO" id="GO:0016020">
    <property type="term" value="C:membrane"/>
    <property type="evidence" value="ECO:0007669"/>
    <property type="project" value="GOC"/>
</dbReference>
<proteinExistence type="predicted"/>
<name>A0A0B6ZXE9_9EUPU</name>
<organism evidence="2">
    <name type="scientific">Arion vulgaris</name>
    <dbReference type="NCBI Taxonomy" id="1028688"/>
    <lineage>
        <taxon>Eukaryota</taxon>
        <taxon>Metazoa</taxon>
        <taxon>Spiralia</taxon>
        <taxon>Lophotrochozoa</taxon>
        <taxon>Mollusca</taxon>
        <taxon>Gastropoda</taxon>
        <taxon>Heterobranchia</taxon>
        <taxon>Euthyneura</taxon>
        <taxon>Panpulmonata</taxon>
        <taxon>Eupulmonata</taxon>
        <taxon>Stylommatophora</taxon>
        <taxon>Helicina</taxon>
        <taxon>Arionoidea</taxon>
        <taxon>Arionidae</taxon>
        <taxon>Arion</taxon>
    </lineage>
</organism>
<feature type="transmembrane region" description="Helical" evidence="1">
    <location>
        <begin position="200"/>
        <end position="220"/>
    </location>
</feature>
<gene>
    <name evidence="2" type="primary">ORF82784</name>
</gene>
<sequence length="409" mass="46061">PQTCRKHSAETYEGSVLRLHIPWSHEDTYTYSNYGKEAVIPIKLQVGRPAEYDLRQDASEAHLEMFLHPYCHYQLKLLVATQDSLGQIVRFYAIQFPAYYVAVLLMTLRGIIISQGKGQVVSTSTQSPADLLLVHCKPYYLMPIVGFVGFIMRLGPIANLLTKLGVPKDDAASLKEEGIYFTFLPILMYVCAWLMSHLQVLLAFTFLSVISYLGRIFAWIPESVFAKLSRLQHVISGLSVLLTFLCGTLGILSMSLLLIFKVLRLLYVIGRKLDTKDTHRKLTLIFPIMLLVNCQILLTLGSFVTWIKIVTQTGSWFVQLNSDPSRLTALVSCVCVSLILYGDEIIPSRTQGTVTGWLIHFLAFVVIVYSMESLYRLSTFISIALLIISVPIVIGFVPQLLKTGRRKDD</sequence>
<dbReference type="GO" id="GO:0006888">
    <property type="term" value="P:endoplasmic reticulum to Golgi vesicle-mediated transport"/>
    <property type="evidence" value="ECO:0007669"/>
    <property type="project" value="TreeGrafter"/>
</dbReference>
<reference evidence="2" key="1">
    <citation type="submission" date="2014-12" db="EMBL/GenBank/DDBJ databases">
        <title>Insight into the proteome of Arion vulgaris.</title>
        <authorList>
            <person name="Aradska J."/>
            <person name="Bulat T."/>
            <person name="Smidak R."/>
            <person name="Sarate P."/>
            <person name="Gangsoo J."/>
            <person name="Sialana F."/>
            <person name="Bilban M."/>
            <person name="Lubec G."/>
        </authorList>
    </citation>
    <scope>NUCLEOTIDE SEQUENCE</scope>
    <source>
        <tissue evidence="2">Skin</tissue>
    </source>
</reference>
<feature type="non-terminal residue" evidence="2">
    <location>
        <position position="1"/>
    </location>
</feature>